<accession>A0A841BY42</accession>
<evidence type="ECO:0000313" key="3">
    <source>
        <dbReference type="Proteomes" id="UP000587527"/>
    </source>
</evidence>
<comment type="caution">
    <text evidence="2">The sequence shown here is derived from an EMBL/GenBank/DDBJ whole genome shotgun (WGS) entry which is preliminary data.</text>
</comment>
<proteinExistence type="predicted"/>
<dbReference type="EMBL" id="JACHMN010000003">
    <property type="protein sequence ID" value="MBB5874077.1"/>
    <property type="molecule type" value="Genomic_DNA"/>
</dbReference>
<organism evidence="2 3">
    <name type="scientific">Allocatelliglobosispora scoriae</name>
    <dbReference type="NCBI Taxonomy" id="643052"/>
    <lineage>
        <taxon>Bacteria</taxon>
        <taxon>Bacillati</taxon>
        <taxon>Actinomycetota</taxon>
        <taxon>Actinomycetes</taxon>
        <taxon>Micromonosporales</taxon>
        <taxon>Micromonosporaceae</taxon>
        <taxon>Allocatelliglobosispora</taxon>
    </lineage>
</organism>
<sequence>MSGFVGNDPHQVQMLGRHLLFGAQLLEELRGRLTGALFHSTWDGPDAHEARSEWASSNAPALGLTAELMRRMSIIAFVNANEQIEASQDGHGVFGEAPADGHGVFGEAPADGHGVFGEAPHGPLDDFLHFMHGLHFWSDIGDIGLTLVEQSVHALDHASPLLKFLRPAGAAVGVFGLALDGFALGGYIVEGDTGGVILMGLAVGLGGAALVVGLVATAPLTIAVAAGVGIVAAGISIAASYEPVRDWVGDRWDDAWEAGTGLVEGATEGFHETFDPLIEGAGNVVEGVGNLASDALNTGRGIFNAIF</sequence>
<dbReference type="Proteomes" id="UP000587527">
    <property type="component" value="Unassembled WGS sequence"/>
</dbReference>
<dbReference type="AlphaFoldDB" id="A0A841BY42"/>
<feature type="transmembrane region" description="Helical" evidence="1">
    <location>
        <begin position="196"/>
        <end position="216"/>
    </location>
</feature>
<evidence type="ECO:0000256" key="1">
    <source>
        <dbReference type="SAM" id="Phobius"/>
    </source>
</evidence>
<keyword evidence="1" id="KW-1133">Transmembrane helix</keyword>
<protein>
    <recommendedName>
        <fullName evidence="4">WXG100 family type VII secretion target</fullName>
    </recommendedName>
</protein>
<evidence type="ECO:0000313" key="2">
    <source>
        <dbReference type="EMBL" id="MBB5874077.1"/>
    </source>
</evidence>
<reference evidence="2 3" key="1">
    <citation type="submission" date="2020-08" db="EMBL/GenBank/DDBJ databases">
        <title>Sequencing the genomes of 1000 actinobacteria strains.</title>
        <authorList>
            <person name="Klenk H.-P."/>
        </authorList>
    </citation>
    <scope>NUCLEOTIDE SEQUENCE [LARGE SCALE GENOMIC DNA]</scope>
    <source>
        <strain evidence="2 3">DSM 45362</strain>
    </source>
</reference>
<feature type="transmembrane region" description="Helical" evidence="1">
    <location>
        <begin position="222"/>
        <end position="241"/>
    </location>
</feature>
<keyword evidence="1" id="KW-0812">Transmembrane</keyword>
<gene>
    <name evidence="2" type="ORF">F4553_007511</name>
</gene>
<evidence type="ECO:0008006" key="4">
    <source>
        <dbReference type="Google" id="ProtNLM"/>
    </source>
</evidence>
<feature type="transmembrane region" description="Helical" evidence="1">
    <location>
        <begin position="168"/>
        <end position="189"/>
    </location>
</feature>
<name>A0A841BY42_9ACTN</name>
<keyword evidence="1" id="KW-0472">Membrane</keyword>
<dbReference type="RefSeq" id="WP_184845876.1">
    <property type="nucleotide sequence ID" value="NZ_JACHMN010000003.1"/>
</dbReference>
<keyword evidence="3" id="KW-1185">Reference proteome</keyword>